<evidence type="ECO:0000313" key="3">
    <source>
        <dbReference type="Proteomes" id="UP000179034"/>
    </source>
</evidence>
<evidence type="ECO:0000313" key="2">
    <source>
        <dbReference type="EMBL" id="OGF97765.1"/>
    </source>
</evidence>
<comment type="caution">
    <text evidence="2">The sequence shown here is derived from an EMBL/GenBank/DDBJ whole genome shotgun (WGS) entry which is preliminary data.</text>
</comment>
<dbReference type="Proteomes" id="UP000179034">
    <property type="component" value="Unassembled WGS sequence"/>
</dbReference>
<dbReference type="GO" id="GO:0016638">
    <property type="term" value="F:oxidoreductase activity, acting on the CH-NH2 group of donors"/>
    <property type="evidence" value="ECO:0007669"/>
    <property type="project" value="InterPro"/>
</dbReference>
<dbReference type="InterPro" id="IPR015084">
    <property type="entry name" value="QH-AmDH_gsu_dom"/>
</dbReference>
<dbReference type="EMBL" id="MFIW01000056">
    <property type="protein sequence ID" value="OGF97765.1"/>
    <property type="molecule type" value="Genomic_DNA"/>
</dbReference>
<feature type="domain" description="Quinohemoprotein amine dehydrogenase gamma subunit structural" evidence="1">
    <location>
        <begin position="27"/>
        <end position="96"/>
    </location>
</feature>
<organism evidence="2 3">
    <name type="scientific">Candidatus Glassbacteria bacterium RBG_16_58_8</name>
    <dbReference type="NCBI Taxonomy" id="1817866"/>
    <lineage>
        <taxon>Bacteria</taxon>
        <taxon>Candidatus Glassiibacteriota</taxon>
    </lineage>
</organism>
<dbReference type="SUPFAM" id="SSF69131">
    <property type="entry name" value="Quinohemoprotein amine dehydrogenase C chain"/>
    <property type="match status" value="1"/>
</dbReference>
<dbReference type="Pfam" id="PF08992">
    <property type="entry name" value="QH-AmDH_gamma"/>
    <property type="match status" value="1"/>
</dbReference>
<proteinExistence type="predicted"/>
<dbReference type="AlphaFoldDB" id="A0A1F5YC39"/>
<sequence>MGHIEPMNKKARTMSSRKTVDVRGYSVEGCCTSYIPGWEVGSNNNLDPCPWQNDLAACYGWWFICYWGGQVPDHGDNPNWLDNCSNIQNDWTNLCVVPD</sequence>
<gene>
    <name evidence="2" type="ORF">A2Z06_02190</name>
</gene>
<protein>
    <recommendedName>
        <fullName evidence="1">Quinohemoprotein amine dehydrogenase gamma subunit structural domain-containing protein</fullName>
    </recommendedName>
</protein>
<dbReference type="InterPro" id="IPR047830">
    <property type="entry name" value="QHNDH_gamma"/>
</dbReference>
<name>A0A1F5YC39_9BACT</name>
<accession>A0A1F5YC39</accession>
<reference evidence="2 3" key="1">
    <citation type="journal article" date="2016" name="Nat. Commun.">
        <title>Thousands of microbial genomes shed light on interconnected biogeochemical processes in an aquifer system.</title>
        <authorList>
            <person name="Anantharaman K."/>
            <person name="Brown C.T."/>
            <person name="Hug L.A."/>
            <person name="Sharon I."/>
            <person name="Castelle C.J."/>
            <person name="Probst A.J."/>
            <person name="Thomas B.C."/>
            <person name="Singh A."/>
            <person name="Wilkins M.J."/>
            <person name="Karaoz U."/>
            <person name="Brodie E.L."/>
            <person name="Williams K.H."/>
            <person name="Hubbard S.S."/>
            <person name="Banfield J.F."/>
        </authorList>
    </citation>
    <scope>NUCLEOTIDE SEQUENCE [LARGE SCALE GENOMIC DNA]</scope>
</reference>
<dbReference type="NCBIfam" id="NF037958">
    <property type="entry name" value="QH_gamma"/>
    <property type="match status" value="1"/>
</dbReference>
<evidence type="ECO:0000259" key="1">
    <source>
        <dbReference type="Pfam" id="PF08992"/>
    </source>
</evidence>
<dbReference type="InterPro" id="IPR036487">
    <property type="entry name" value="QH-AmDH_gsu_sf"/>
</dbReference>
<dbReference type="Gene3D" id="4.10.940.10">
    <property type="entry name" value="Quinohemoprotein amine dehydrogenase, gamma subunit structural domain"/>
    <property type="match status" value="1"/>
</dbReference>